<reference evidence="3 4" key="1">
    <citation type="submission" date="2020-08" db="EMBL/GenBank/DDBJ databases">
        <title>Plant Genome Project.</title>
        <authorList>
            <person name="Zhang R.-G."/>
        </authorList>
    </citation>
    <scope>NUCLEOTIDE SEQUENCE [LARGE SCALE GENOMIC DNA]</scope>
    <source>
        <tissue evidence="3">Rhizome</tissue>
    </source>
</reference>
<protein>
    <recommendedName>
        <fullName evidence="2">Bulb-type lectin domain-containing protein</fullName>
    </recommendedName>
</protein>
<sequence length="166" mass="17593">MASLVMLSVTVLLGLLLPFSVADSVLNGGGTLYSGQSLNQGAYTFVMQPDCNLVLYDSGLAVWSSGTYNEGYNCVLRMQTDGNLVIYSNGNDAIWASGTSGPEGNFILVLQSDRNVVIYSCPIWATGTNTANSKGVVIVNRGHNDTSSITAADEPTNRKIAMVTKN</sequence>
<dbReference type="CDD" id="cd00028">
    <property type="entry name" value="B_lectin"/>
    <property type="match status" value="1"/>
</dbReference>
<evidence type="ECO:0000256" key="1">
    <source>
        <dbReference type="SAM" id="SignalP"/>
    </source>
</evidence>
<dbReference type="Proteomes" id="UP000734854">
    <property type="component" value="Unassembled WGS sequence"/>
</dbReference>
<dbReference type="InterPro" id="IPR001480">
    <property type="entry name" value="Bulb-type_lectin_dom"/>
</dbReference>
<evidence type="ECO:0000313" key="4">
    <source>
        <dbReference type="Proteomes" id="UP000734854"/>
    </source>
</evidence>
<keyword evidence="1" id="KW-0732">Signal</keyword>
<evidence type="ECO:0000259" key="2">
    <source>
        <dbReference type="PROSITE" id="PS50927"/>
    </source>
</evidence>
<organism evidence="3 4">
    <name type="scientific">Zingiber officinale</name>
    <name type="common">Ginger</name>
    <name type="synonym">Amomum zingiber</name>
    <dbReference type="NCBI Taxonomy" id="94328"/>
    <lineage>
        <taxon>Eukaryota</taxon>
        <taxon>Viridiplantae</taxon>
        <taxon>Streptophyta</taxon>
        <taxon>Embryophyta</taxon>
        <taxon>Tracheophyta</taxon>
        <taxon>Spermatophyta</taxon>
        <taxon>Magnoliopsida</taxon>
        <taxon>Liliopsida</taxon>
        <taxon>Zingiberales</taxon>
        <taxon>Zingiberaceae</taxon>
        <taxon>Zingiber</taxon>
    </lineage>
</organism>
<gene>
    <name evidence="3" type="ORF">ZIOFF_066120</name>
</gene>
<proteinExistence type="predicted"/>
<feature type="chain" id="PRO_5035185979" description="Bulb-type lectin domain-containing protein" evidence="1">
    <location>
        <begin position="23"/>
        <end position="166"/>
    </location>
</feature>
<evidence type="ECO:0000313" key="3">
    <source>
        <dbReference type="EMBL" id="KAG6476872.1"/>
    </source>
</evidence>
<dbReference type="SMART" id="SM00108">
    <property type="entry name" value="B_lectin"/>
    <property type="match status" value="1"/>
</dbReference>
<name>A0A8J5EY50_ZINOF</name>
<accession>A0A8J5EY50</accession>
<feature type="domain" description="Bulb-type lectin" evidence="2">
    <location>
        <begin position="23"/>
        <end position="131"/>
    </location>
</feature>
<keyword evidence="4" id="KW-1185">Reference proteome</keyword>
<dbReference type="EMBL" id="JACMSC010000018">
    <property type="protein sequence ID" value="KAG6476872.1"/>
    <property type="molecule type" value="Genomic_DNA"/>
</dbReference>
<comment type="caution">
    <text evidence="3">The sequence shown here is derived from an EMBL/GenBank/DDBJ whole genome shotgun (WGS) entry which is preliminary data.</text>
</comment>
<dbReference type="AlphaFoldDB" id="A0A8J5EY50"/>
<dbReference type="PROSITE" id="PS50927">
    <property type="entry name" value="BULB_LECTIN"/>
    <property type="match status" value="1"/>
</dbReference>
<dbReference type="OrthoDB" id="418274at2759"/>
<feature type="signal peptide" evidence="1">
    <location>
        <begin position="1"/>
        <end position="22"/>
    </location>
</feature>